<dbReference type="InterPro" id="IPR017941">
    <property type="entry name" value="Rieske_2Fe-2S"/>
</dbReference>
<dbReference type="GO" id="GO:0004497">
    <property type="term" value="F:monooxygenase activity"/>
    <property type="evidence" value="ECO:0007669"/>
    <property type="project" value="UniProtKB-ARBA"/>
</dbReference>
<dbReference type="Pfam" id="PF00355">
    <property type="entry name" value="Rieske"/>
    <property type="match status" value="1"/>
</dbReference>
<gene>
    <name evidence="7" type="ORF">A6F49_02530</name>
</gene>
<dbReference type="OrthoDB" id="9767869at2"/>
<dbReference type="GO" id="GO:0051537">
    <property type="term" value="F:2 iron, 2 sulfur cluster binding"/>
    <property type="evidence" value="ECO:0007669"/>
    <property type="project" value="UniProtKB-KW"/>
</dbReference>
<keyword evidence="5" id="KW-1015">Disulfide bond</keyword>
<keyword evidence="4" id="KW-0411">Iron-sulfur</keyword>
<keyword evidence="2" id="KW-0479">Metal-binding</keyword>
<dbReference type="PROSITE" id="PS51296">
    <property type="entry name" value="RIESKE"/>
    <property type="match status" value="1"/>
</dbReference>
<evidence type="ECO:0000256" key="3">
    <source>
        <dbReference type="ARBA" id="ARBA00023004"/>
    </source>
</evidence>
<dbReference type="PANTHER" id="PTHR13847">
    <property type="entry name" value="SARCOSINE DEHYDROGENASE-RELATED"/>
    <property type="match status" value="1"/>
</dbReference>
<evidence type="ECO:0000313" key="7">
    <source>
        <dbReference type="EMBL" id="OAV51007.1"/>
    </source>
</evidence>
<dbReference type="InterPro" id="IPR036922">
    <property type="entry name" value="Rieske_2Fe-2S_sf"/>
</dbReference>
<organism evidence="7 8">
    <name type="scientific">Enteractinococcus helveticum</name>
    <dbReference type="NCBI Taxonomy" id="1837282"/>
    <lineage>
        <taxon>Bacteria</taxon>
        <taxon>Bacillati</taxon>
        <taxon>Actinomycetota</taxon>
        <taxon>Actinomycetes</taxon>
        <taxon>Micrococcales</taxon>
        <taxon>Micrococcaceae</taxon>
    </lineage>
</organism>
<dbReference type="AlphaFoldDB" id="A0A1B7LUE5"/>
<dbReference type="GO" id="GO:0016020">
    <property type="term" value="C:membrane"/>
    <property type="evidence" value="ECO:0007669"/>
    <property type="project" value="InterPro"/>
</dbReference>
<dbReference type="Gene3D" id="3.50.50.60">
    <property type="entry name" value="FAD/NAD(P)-binding domain"/>
    <property type="match status" value="1"/>
</dbReference>
<protein>
    <recommendedName>
        <fullName evidence="6">Rieske domain-containing protein</fullName>
    </recommendedName>
</protein>
<dbReference type="GO" id="GO:0016705">
    <property type="term" value="F:oxidoreductase activity, acting on paired donors, with incorporation or reduction of molecular oxygen"/>
    <property type="evidence" value="ECO:0007669"/>
    <property type="project" value="UniProtKB-ARBA"/>
</dbReference>
<dbReference type="EMBL" id="LXEY01000118">
    <property type="protein sequence ID" value="OAV51007.1"/>
    <property type="molecule type" value="Genomic_DNA"/>
</dbReference>
<reference evidence="7 8" key="1">
    <citation type="submission" date="2016-04" db="EMBL/GenBank/DDBJ databases">
        <title>First whole genome shotgun sequence of the bacterium Enteractinococcus sp. strain UASWS1574.</title>
        <authorList>
            <person name="Crovadore J."/>
            <person name="Chablais R."/>
            <person name="Lefort F."/>
        </authorList>
    </citation>
    <scope>NUCLEOTIDE SEQUENCE [LARGE SCALE GENOMIC DNA]</scope>
    <source>
        <strain evidence="7 8">UASWS1574</strain>
    </source>
</reference>
<keyword evidence="1" id="KW-0001">2Fe-2S</keyword>
<evidence type="ECO:0000256" key="1">
    <source>
        <dbReference type="ARBA" id="ARBA00022714"/>
    </source>
</evidence>
<dbReference type="PANTHER" id="PTHR13847:SF274">
    <property type="entry name" value="RIESKE 2FE-2S IRON-SULFUR PROTEIN YHFW-RELATED"/>
    <property type="match status" value="1"/>
</dbReference>
<evidence type="ECO:0000256" key="5">
    <source>
        <dbReference type="ARBA" id="ARBA00023157"/>
    </source>
</evidence>
<dbReference type="PRINTS" id="PR00162">
    <property type="entry name" value="RIESKE"/>
</dbReference>
<dbReference type="Proteomes" id="UP000078292">
    <property type="component" value="Unassembled WGS sequence"/>
</dbReference>
<dbReference type="Pfam" id="PF01266">
    <property type="entry name" value="DAO"/>
    <property type="match status" value="1"/>
</dbReference>
<name>A0A1B7LUE5_9MICC</name>
<dbReference type="InterPro" id="IPR036188">
    <property type="entry name" value="FAD/NAD-bd_sf"/>
</dbReference>
<dbReference type="RefSeq" id="WP_067605912.1">
    <property type="nucleotide sequence ID" value="NZ_LXEY01000118.1"/>
</dbReference>
<dbReference type="STRING" id="1837282.A6F49_02530"/>
<dbReference type="SUPFAM" id="SSF50022">
    <property type="entry name" value="ISP domain"/>
    <property type="match status" value="1"/>
</dbReference>
<dbReference type="GO" id="GO:0046872">
    <property type="term" value="F:metal ion binding"/>
    <property type="evidence" value="ECO:0007669"/>
    <property type="project" value="UniProtKB-KW"/>
</dbReference>
<evidence type="ECO:0000313" key="8">
    <source>
        <dbReference type="Proteomes" id="UP000078292"/>
    </source>
</evidence>
<keyword evidence="3" id="KW-0408">Iron</keyword>
<dbReference type="SUPFAM" id="SSF51905">
    <property type="entry name" value="FAD/NAD(P)-binding domain"/>
    <property type="match status" value="1"/>
</dbReference>
<dbReference type="InterPro" id="IPR006076">
    <property type="entry name" value="FAD-dep_OxRdtase"/>
</dbReference>
<evidence type="ECO:0000256" key="4">
    <source>
        <dbReference type="ARBA" id="ARBA00023014"/>
    </source>
</evidence>
<dbReference type="InterPro" id="IPR005805">
    <property type="entry name" value="Rieske_Fe-S_prot_C"/>
</dbReference>
<evidence type="ECO:0000259" key="6">
    <source>
        <dbReference type="PROSITE" id="PS51296"/>
    </source>
</evidence>
<evidence type="ECO:0000256" key="2">
    <source>
        <dbReference type="ARBA" id="ARBA00022723"/>
    </source>
</evidence>
<comment type="caution">
    <text evidence="7">The sequence shown here is derived from an EMBL/GenBank/DDBJ whole genome shotgun (WGS) entry which is preliminary data.</text>
</comment>
<keyword evidence="8" id="KW-1185">Reference proteome</keyword>
<accession>A0A1B7LUE5</accession>
<dbReference type="Gene3D" id="3.30.9.10">
    <property type="entry name" value="D-Amino Acid Oxidase, subunit A, domain 2"/>
    <property type="match status" value="1"/>
</dbReference>
<dbReference type="Gene3D" id="2.102.10.10">
    <property type="entry name" value="Rieske [2Fe-2S] iron-sulphur domain"/>
    <property type="match status" value="1"/>
</dbReference>
<feature type="domain" description="Rieske" evidence="6">
    <location>
        <begin position="420"/>
        <end position="501"/>
    </location>
</feature>
<proteinExistence type="predicted"/>
<dbReference type="GO" id="GO:0005737">
    <property type="term" value="C:cytoplasm"/>
    <property type="evidence" value="ECO:0007669"/>
    <property type="project" value="TreeGrafter"/>
</dbReference>
<sequence>MSPLKAGNSYWMDSVPPTSYPALQSEIRVDVCIVGGGIAGLLSAFELSEAGLRVAILEGGRIASSVTGYTTAKLTSQHGTRYLRLTQEQGADVARSYARANQDALQRIRDIAGQLQIDDAIQARDAYIYGTDPNSIVALHAEAQAAADAGLPASFTTDVPVLFETVGAVRFTDQAQIHPRRLLVPIASALAERGVQIFESSRAKDINFDTHWTVSTKEGQVHADNVVVAALTPTAGVGDDLWERMYCHQGFVVALPLLRGATGPGGVLISYERPMRSIRTIERAEGQLLQVGGGSYVEDPNTGAEPYDDLETWAREHFNVGEVEYRWTTQDYSTADGIPLIGQLADDGLYIATGFGGWGLTSAGVTGAILRDLITGGQVTSQYRDIFNPSRELPAIDSALISARTSSGTDRDANEIITGLAPGEAAVVRSGGEQLAVHKDDDGQLDAVSAVCTHAGGIVLWNAPDSQWACPCHGSRFTPDGSVIRGPAEVPLPDKTHLIDQ</sequence>